<name>A0A8X7WUR3_POLSE</name>
<reference evidence="2 3" key="1">
    <citation type="journal article" date="2021" name="Cell">
        <title>Tracing the genetic footprints of vertebrate landing in non-teleost ray-finned fishes.</title>
        <authorList>
            <person name="Bi X."/>
            <person name="Wang K."/>
            <person name="Yang L."/>
            <person name="Pan H."/>
            <person name="Jiang H."/>
            <person name="Wei Q."/>
            <person name="Fang M."/>
            <person name="Yu H."/>
            <person name="Zhu C."/>
            <person name="Cai Y."/>
            <person name="He Y."/>
            <person name="Gan X."/>
            <person name="Zeng H."/>
            <person name="Yu D."/>
            <person name="Zhu Y."/>
            <person name="Jiang H."/>
            <person name="Qiu Q."/>
            <person name="Yang H."/>
            <person name="Zhang Y.E."/>
            <person name="Wang W."/>
            <person name="Zhu M."/>
            <person name="He S."/>
            <person name="Zhang G."/>
        </authorList>
    </citation>
    <scope>NUCLEOTIDE SEQUENCE [LARGE SCALE GENOMIC DNA]</scope>
    <source>
        <strain evidence="2">Bchr_013</strain>
    </source>
</reference>
<dbReference type="InterPro" id="IPR052090">
    <property type="entry name" value="Cytolytic_pore-forming_toxin"/>
</dbReference>
<evidence type="ECO:0000259" key="1">
    <source>
        <dbReference type="Pfam" id="PF19439"/>
    </source>
</evidence>
<organism evidence="2 3">
    <name type="scientific">Polypterus senegalus</name>
    <name type="common">Senegal bichir</name>
    <dbReference type="NCBI Taxonomy" id="55291"/>
    <lineage>
        <taxon>Eukaryota</taxon>
        <taxon>Metazoa</taxon>
        <taxon>Chordata</taxon>
        <taxon>Craniata</taxon>
        <taxon>Vertebrata</taxon>
        <taxon>Euteleostomi</taxon>
        <taxon>Actinopterygii</taxon>
        <taxon>Polypteriformes</taxon>
        <taxon>Polypteridae</taxon>
        <taxon>Polypterus</taxon>
    </lineage>
</organism>
<proteinExistence type="predicted"/>
<dbReference type="PANTHER" id="PTHR31594:SF16">
    <property type="entry name" value="SI:CH211-281L24.3"/>
    <property type="match status" value="1"/>
</dbReference>
<feature type="non-terminal residue" evidence="2">
    <location>
        <position position="1"/>
    </location>
</feature>
<dbReference type="AlphaFoldDB" id="A0A8X7WUR3"/>
<dbReference type="PANTHER" id="PTHR31594">
    <property type="entry name" value="AIG1-TYPE G DOMAIN-CONTAINING PROTEIN"/>
    <property type="match status" value="1"/>
</dbReference>
<feature type="domain" description="CLEC16A/TT9 C-terminal" evidence="1">
    <location>
        <begin position="453"/>
        <end position="499"/>
    </location>
</feature>
<dbReference type="InterPro" id="IPR032675">
    <property type="entry name" value="LRR_dom_sf"/>
</dbReference>
<keyword evidence="3" id="KW-1185">Reference proteome</keyword>
<dbReference type="Gene3D" id="2.40.50.140">
    <property type="entry name" value="Nucleic acid-binding proteins"/>
    <property type="match status" value="1"/>
</dbReference>
<dbReference type="Proteomes" id="UP000886611">
    <property type="component" value="Unassembled WGS sequence"/>
</dbReference>
<accession>A0A8X7WUR3</accession>
<comment type="caution">
    <text evidence="2">The sequence shown here is derived from an EMBL/GenBank/DDBJ whole genome shotgun (WGS) entry which is preliminary data.</text>
</comment>
<dbReference type="InterPro" id="IPR012340">
    <property type="entry name" value="NA-bd_OB-fold"/>
</dbReference>
<sequence>MVPALKGDEDDFFDFTFLSQCQQDKVTIPQHREAFQDLRRCVLSSFLESVRLSKKTLQDLVFIIYEAQDVPLLKSFLQKVGYDLSSCKLNWNVLHFLLSHSDERIKTDLRRSDLHERDLVELLPCLHRVHPSGMNGRLSKMLLKVIFDSGSVEFIDLWLQLSDHRVNFNNAELGSSHCDALRLITECSCRVRLSLLWTSFTDETAEKLLSMMGRVSELSLDRSTLLKFLRKLTEVNDPEAVLNFFKALRCTLDFSSSSKMDISSDDTSQLHQLSFNDCQVISKSVGLLKDKTELNINDCKIEDGGLEVLFDIFDKVHLRTSKELLLRFISMTDENNTRRIISLGRAIGSTIDLSGTRLSAETCTSLAIVINYTEEDCEVDLSKCSLSTECIERLSACLHKIRDLDPHLEPVPVIQYIRHNVPPDIKSEPDMAVQYVTKRMEKVGAISGHGNHSAIRVFFMLRSLSLHLQNEPETQLPLTREEDLIKTDDVLDLRNYVMVIGSIQSCSPEPVLRAIKITGLSENPMHRRLWQLEVEDLQEILP</sequence>
<evidence type="ECO:0000313" key="3">
    <source>
        <dbReference type="Proteomes" id="UP000886611"/>
    </source>
</evidence>
<gene>
    <name evidence="2" type="primary">Rmi2</name>
    <name evidence="2" type="ORF">GTO96_0007688</name>
</gene>
<feature type="non-terminal residue" evidence="2">
    <location>
        <position position="542"/>
    </location>
</feature>
<evidence type="ECO:0000313" key="2">
    <source>
        <dbReference type="EMBL" id="KAG2456180.1"/>
    </source>
</evidence>
<protein>
    <submittedName>
        <fullName evidence="2">RMI2 protein</fullName>
    </submittedName>
</protein>
<dbReference type="Gene3D" id="3.80.10.10">
    <property type="entry name" value="Ribonuclease Inhibitor"/>
    <property type="match status" value="1"/>
</dbReference>
<dbReference type="InterPro" id="IPR045820">
    <property type="entry name" value="CLEC16A/TT9_C"/>
</dbReference>
<dbReference type="Pfam" id="PF19439">
    <property type="entry name" value="CLEC16A_C"/>
    <property type="match status" value="1"/>
</dbReference>
<dbReference type="EMBL" id="JAATIS010009265">
    <property type="protein sequence ID" value="KAG2456180.1"/>
    <property type="molecule type" value="Genomic_DNA"/>
</dbReference>